<name>A0A164PR21_9CRUS</name>
<dbReference type="EMBL" id="LRGB01002574">
    <property type="protein sequence ID" value="KZS07067.1"/>
    <property type="molecule type" value="Genomic_DNA"/>
</dbReference>
<proteinExistence type="predicted"/>
<dbReference type="AlphaFoldDB" id="A0A164PR21"/>
<organism evidence="1 2">
    <name type="scientific">Daphnia magna</name>
    <dbReference type="NCBI Taxonomy" id="35525"/>
    <lineage>
        <taxon>Eukaryota</taxon>
        <taxon>Metazoa</taxon>
        <taxon>Ecdysozoa</taxon>
        <taxon>Arthropoda</taxon>
        <taxon>Crustacea</taxon>
        <taxon>Branchiopoda</taxon>
        <taxon>Diplostraca</taxon>
        <taxon>Cladocera</taxon>
        <taxon>Anomopoda</taxon>
        <taxon>Daphniidae</taxon>
        <taxon>Daphnia</taxon>
    </lineage>
</organism>
<accession>A0A164PR21</accession>
<evidence type="ECO:0000313" key="2">
    <source>
        <dbReference type="Proteomes" id="UP000076858"/>
    </source>
</evidence>
<comment type="caution">
    <text evidence="1">The sequence shown here is derived from an EMBL/GenBank/DDBJ whole genome shotgun (WGS) entry which is preliminary data.</text>
</comment>
<feature type="non-terminal residue" evidence="1">
    <location>
        <position position="43"/>
    </location>
</feature>
<dbReference type="Proteomes" id="UP000076858">
    <property type="component" value="Unassembled WGS sequence"/>
</dbReference>
<keyword evidence="2" id="KW-1185">Reference proteome</keyword>
<protein>
    <submittedName>
        <fullName evidence="1">Uncharacterized protein</fullName>
    </submittedName>
</protein>
<sequence>MPVYRIQSMDDAHQHAHREFVIYCSSTTALKIEFQTIGLHTSG</sequence>
<gene>
    <name evidence="1" type="ORF">APZ42_029325</name>
</gene>
<reference evidence="1 2" key="1">
    <citation type="submission" date="2016-03" db="EMBL/GenBank/DDBJ databases">
        <title>EvidentialGene: Evidence-directed Construction of Genes on Genomes.</title>
        <authorList>
            <person name="Gilbert D.G."/>
            <person name="Choi J.-H."/>
            <person name="Mockaitis K."/>
            <person name="Colbourne J."/>
            <person name="Pfrender M."/>
        </authorList>
    </citation>
    <scope>NUCLEOTIDE SEQUENCE [LARGE SCALE GENOMIC DNA]</scope>
    <source>
        <strain evidence="1 2">Xinb3</strain>
        <tissue evidence="1">Complete organism</tissue>
    </source>
</reference>
<evidence type="ECO:0000313" key="1">
    <source>
        <dbReference type="EMBL" id="KZS07067.1"/>
    </source>
</evidence>